<evidence type="ECO:0000256" key="1">
    <source>
        <dbReference type="SAM" id="MobiDB-lite"/>
    </source>
</evidence>
<evidence type="ECO:0000313" key="2">
    <source>
        <dbReference type="EMBL" id="KAG2497250.1"/>
    </source>
</evidence>
<feature type="compositionally biased region" description="Low complexity" evidence="1">
    <location>
        <begin position="624"/>
        <end position="648"/>
    </location>
</feature>
<dbReference type="SUPFAM" id="SSF48371">
    <property type="entry name" value="ARM repeat"/>
    <property type="match status" value="1"/>
</dbReference>
<accession>A0A835Y6Q8</accession>
<feature type="compositionally biased region" description="Gly residues" evidence="1">
    <location>
        <begin position="413"/>
        <end position="430"/>
    </location>
</feature>
<protein>
    <submittedName>
        <fullName evidence="2">Uncharacterized protein</fullName>
    </submittedName>
</protein>
<comment type="caution">
    <text evidence="2">The sequence shown here is derived from an EMBL/GenBank/DDBJ whole genome shotgun (WGS) entry which is preliminary data.</text>
</comment>
<reference evidence="2" key="1">
    <citation type="journal article" date="2020" name="bioRxiv">
        <title>Comparative genomics of Chlamydomonas.</title>
        <authorList>
            <person name="Craig R.J."/>
            <person name="Hasan A.R."/>
            <person name="Ness R.W."/>
            <person name="Keightley P.D."/>
        </authorList>
    </citation>
    <scope>NUCLEOTIDE SEQUENCE</scope>
    <source>
        <strain evidence="2">CCAP 11/70</strain>
    </source>
</reference>
<feature type="compositionally biased region" description="Gly residues" evidence="1">
    <location>
        <begin position="812"/>
        <end position="838"/>
    </location>
</feature>
<feature type="region of interest" description="Disordered" evidence="1">
    <location>
        <begin position="1171"/>
        <end position="1199"/>
    </location>
</feature>
<name>A0A835Y6Q8_9CHLO</name>
<dbReference type="Proteomes" id="UP000612055">
    <property type="component" value="Unassembled WGS sequence"/>
</dbReference>
<feature type="region of interest" description="Disordered" evidence="1">
    <location>
        <begin position="1100"/>
        <end position="1131"/>
    </location>
</feature>
<feature type="compositionally biased region" description="Gly residues" evidence="1">
    <location>
        <begin position="1175"/>
        <end position="1192"/>
    </location>
</feature>
<dbReference type="InterPro" id="IPR016024">
    <property type="entry name" value="ARM-type_fold"/>
</dbReference>
<dbReference type="GO" id="GO:0005737">
    <property type="term" value="C:cytoplasm"/>
    <property type="evidence" value="ECO:0007669"/>
    <property type="project" value="TreeGrafter"/>
</dbReference>
<proteinExistence type="predicted"/>
<evidence type="ECO:0000313" key="3">
    <source>
        <dbReference type="Proteomes" id="UP000612055"/>
    </source>
</evidence>
<keyword evidence="3" id="KW-1185">Reference proteome</keyword>
<dbReference type="EMBL" id="JAEHOE010000015">
    <property type="protein sequence ID" value="KAG2497250.1"/>
    <property type="molecule type" value="Genomic_DNA"/>
</dbReference>
<dbReference type="Gene3D" id="1.25.10.10">
    <property type="entry name" value="Leucine-rich Repeat Variant"/>
    <property type="match status" value="2"/>
</dbReference>
<dbReference type="PANTHER" id="PTHR12363">
    <property type="entry name" value="TRANSPORTIN 3 AND IMPORTIN 13"/>
    <property type="match status" value="1"/>
</dbReference>
<dbReference type="PANTHER" id="PTHR12363:SF54">
    <property type="entry name" value="NUCLEAR TRANSPORT RECEPTOR"/>
    <property type="match status" value="1"/>
</dbReference>
<feature type="compositionally biased region" description="Gly residues" evidence="1">
    <location>
        <begin position="396"/>
        <end position="405"/>
    </location>
</feature>
<dbReference type="OrthoDB" id="552208at2759"/>
<feature type="region of interest" description="Disordered" evidence="1">
    <location>
        <begin position="1536"/>
        <end position="1558"/>
    </location>
</feature>
<feature type="region of interest" description="Disordered" evidence="1">
    <location>
        <begin position="812"/>
        <end position="863"/>
    </location>
</feature>
<feature type="compositionally biased region" description="Low complexity" evidence="1">
    <location>
        <begin position="743"/>
        <end position="752"/>
    </location>
</feature>
<dbReference type="InterPro" id="IPR011989">
    <property type="entry name" value="ARM-like"/>
</dbReference>
<dbReference type="InterPro" id="IPR051345">
    <property type="entry name" value="Importin_beta-like_NTR"/>
</dbReference>
<gene>
    <name evidence="2" type="ORF">HYH03_004834</name>
</gene>
<feature type="compositionally biased region" description="Low complexity" evidence="1">
    <location>
        <begin position="839"/>
        <end position="863"/>
    </location>
</feature>
<organism evidence="2 3">
    <name type="scientific">Edaphochlamys debaryana</name>
    <dbReference type="NCBI Taxonomy" id="47281"/>
    <lineage>
        <taxon>Eukaryota</taxon>
        <taxon>Viridiplantae</taxon>
        <taxon>Chlorophyta</taxon>
        <taxon>core chlorophytes</taxon>
        <taxon>Chlorophyceae</taxon>
        <taxon>CS clade</taxon>
        <taxon>Chlamydomonadales</taxon>
        <taxon>Chlamydomonadales incertae sedis</taxon>
        <taxon>Edaphochlamys</taxon>
    </lineage>
</organism>
<feature type="compositionally biased region" description="Pro residues" evidence="1">
    <location>
        <begin position="599"/>
        <end position="609"/>
    </location>
</feature>
<feature type="compositionally biased region" description="Gly residues" evidence="1">
    <location>
        <begin position="753"/>
        <end position="775"/>
    </location>
</feature>
<sequence>MAEQRVALVRAALQNLYCQDGPTRKAADNWLQTFRNSAGAWQLCAAMLSMQGLAEYEHHFAAHTLRLACWKVPEVLEPLVLQGLTVQLAALLLTFVGTGAWAVSGQLASALAGLAVRAVRWDGEALVAQLLSLLAPRVAGAMLADLTLGPAGPAGGPTAASSAAVMAAVVSAEKSGVYALLQVVAHLPEAISSRVLVAPPQRRAVLASALAADATVVALLRIALIQAGGLDGPGGGGADLGAGGSRSGVLVALQLQQGAAGAGEGGRLLGARTLHRAGLALLQAWAEQLRTAPRGMELEAEILNSLFESLVTPDVASMASECICALLTCCGPDPQRGGADNETDDAMSDVASIISGYSGTAIGEPYGPYGSYGGPSHHELMAAAGRGSGPLLLGGRASGSGGWSDGSGRRGGRVAGGGGSGGSGGSSGRGRGGRSAAAAAAAGGGSSGSGLSPPPMTPDRQLANSLLMQRIFDGLQALLQGAAAVFQQQQEQGQQPGIGGVGSSSAAASAGAPAEAAFWLEGGSDPAVLQAVCSVLCAAAAAVLPGALAGDAAMQARFNLLYPQLLALLLHNNSEVALSCVSFWQDTYLAHLLSSCAPPPSASATPPAPAAAAAASGGPPPGPSAQQQPASPRHQPGPQQAQQQQQRPVRLEAHLPLLGQLLAGLVARAALGPQAAATSTADARDLPEEVRMVRRELGATMRDLVELVGPGHVAQFLDRLVSEHASQLLLGNTGDGAAGGAASGASGANSSAGGTGAGAGAHGSGGAGAGGAGGGRGVAWTRLESSLYAANVALCSGGSGGGSGFKQLATAGSGGAGSTGMGSGSGSIPQQGGGGSGVFGRASSSSASDSSQPAAPAASASSSQPASAPAGFILLPPVDDAHVASIARTAAAAVAHPAGSLKLAGTALTLVGGLASWYAAHPGELSRPLDAVRAALSSADEKLARNAATALNRLCMHPGCAALLLGPYVGWVAGLGPLLPGPDVPLRNKPEPGVDMSSRELLVASLVRLACTSAAAPQQAEGSAGGGGGGGGEAGGGEAAAQGLTPPQQLLQQLLAPRVLAAAAELERLAAATAAVSASGGLQGHLQLWRSGLAPRAGGAGGWGGFPGSSASGPGGGGGGGGDDGQLPRAPLCLQGVSGELQQLGALATLAAQRLNGLASMLLFAPVAGSPPEGTSGGGGGGGIGGGGGRGAGRPDPASAAASSAAAASVLPLLGWVVQSVWPHLMGCLQPQQSSAHASGAAPASSAAALQPSLLLATVEGSQLLPAACSLLQASLRVVLTAGCQAHIGAATTLLSNVGSLLASAQGGGPIPPTEQQLSAQHWPLNLDWPDAVTSGPPPPNVSARVLLAQQQQQSLRLVKSQHGPPVCVLQLVLTCLPACSELHTPAAHTAQHQQQASHAQHAQHAQQPGAVADQVVRACSVVVRHACEGLATPPGPPPGAAGAPPSQPSARLLAALPGSVRFDSDRMLAVLPVLHALLLHAPQALAGSRELLDLVAGATIGCMPCSVPDACRAALEWTQLLLSCSAFAPQPSGAPPVAAQSLAGGRSTAGARPGGGGGGGGGNGGLALLLARCSQAPWLEAAFAEVGAQLDAPCLCSAPDDRGLVLPLAGAGGAAEGATAVAAAVAQAQAQAQAQALAQAQAQAVAQAQAQALALGLNQLYAGGMGGLNPGHTTVGPHTTSRGLSFMGAGMQPAPQFYSQPGRLLSAMPLPNSGGFAGAGAAGFAAQPSQPLVANLGAAIFLSLMVAASGCMPPDLMLPIASCMHGAWAAMGAQRFRAWLRVAAVDLSTLAVAPPPPTVPTLGLSWMGGAGMAYGNAGWGLGGGFGGMGLAPSSAPGGLPWVRLKPEILTASLAELWGEDCERDLMRFKRALKGFCGGKKKGAG</sequence>
<dbReference type="GO" id="GO:0006606">
    <property type="term" value="P:protein import into nucleus"/>
    <property type="evidence" value="ECO:0007669"/>
    <property type="project" value="TreeGrafter"/>
</dbReference>
<feature type="region of interest" description="Disordered" evidence="1">
    <location>
        <begin position="394"/>
        <end position="460"/>
    </location>
</feature>
<feature type="region of interest" description="Disordered" evidence="1">
    <location>
        <begin position="1018"/>
        <end position="1042"/>
    </location>
</feature>
<feature type="compositionally biased region" description="Gly residues" evidence="1">
    <location>
        <begin position="1100"/>
        <end position="1124"/>
    </location>
</feature>
<feature type="region of interest" description="Disordered" evidence="1">
    <location>
        <begin position="739"/>
        <end position="775"/>
    </location>
</feature>
<feature type="region of interest" description="Disordered" evidence="1">
    <location>
        <begin position="599"/>
        <end position="648"/>
    </location>
</feature>
<feature type="compositionally biased region" description="Gly residues" evidence="1">
    <location>
        <begin position="1023"/>
        <end position="1038"/>
    </location>
</feature>